<proteinExistence type="predicted"/>
<dbReference type="EMBL" id="JBIACK010000004">
    <property type="protein sequence ID" value="MFE8700992.1"/>
    <property type="molecule type" value="Genomic_DNA"/>
</dbReference>
<evidence type="ECO:0000313" key="1">
    <source>
        <dbReference type="EMBL" id="MFE8700992.1"/>
    </source>
</evidence>
<dbReference type="RefSeq" id="WP_389360718.1">
    <property type="nucleotide sequence ID" value="NZ_JBIACK010000004.1"/>
</dbReference>
<name>A0ABW6K9X3_9BACI</name>
<sequence length="54" mass="6134">MANGIWPIPSCFTFGPAGQLVTLRRRQEVGNDLLLKVENRITNVALQCWWTVGY</sequence>
<keyword evidence="2" id="KW-1185">Reference proteome</keyword>
<comment type="caution">
    <text evidence="1">The sequence shown here is derived from an EMBL/GenBank/DDBJ whole genome shotgun (WGS) entry which is preliminary data.</text>
</comment>
<evidence type="ECO:0000313" key="2">
    <source>
        <dbReference type="Proteomes" id="UP001601059"/>
    </source>
</evidence>
<organism evidence="1 2">
    <name type="scientific">Cytobacillus spartinae</name>
    <dbReference type="NCBI Taxonomy" id="3299023"/>
    <lineage>
        <taxon>Bacteria</taxon>
        <taxon>Bacillati</taxon>
        <taxon>Bacillota</taxon>
        <taxon>Bacilli</taxon>
        <taxon>Bacillales</taxon>
        <taxon>Bacillaceae</taxon>
        <taxon>Cytobacillus</taxon>
    </lineage>
</organism>
<accession>A0ABW6K9X3</accession>
<gene>
    <name evidence="1" type="ORF">ACFYKX_10220</name>
</gene>
<protein>
    <submittedName>
        <fullName evidence="1">Uncharacterized protein</fullName>
    </submittedName>
</protein>
<dbReference type="Proteomes" id="UP001601059">
    <property type="component" value="Unassembled WGS sequence"/>
</dbReference>
<reference evidence="1 2" key="1">
    <citation type="submission" date="2024-08" db="EMBL/GenBank/DDBJ databases">
        <title>Two novel Cytobacillus novel species.</title>
        <authorList>
            <person name="Liu G."/>
        </authorList>
    </citation>
    <scope>NUCLEOTIDE SEQUENCE [LARGE SCALE GENOMIC DNA]</scope>
    <source>
        <strain evidence="1 2">FJAT-54145</strain>
    </source>
</reference>